<feature type="binding site" evidence="5">
    <location>
        <position position="309"/>
    </location>
    <ligand>
        <name>S-adenosyl-L-methionine</name>
        <dbReference type="ChEBI" id="CHEBI:59789"/>
    </ligand>
</feature>
<dbReference type="GO" id="GO:0006355">
    <property type="term" value="P:regulation of DNA-templated transcription"/>
    <property type="evidence" value="ECO:0007669"/>
    <property type="project" value="InterPro"/>
</dbReference>
<dbReference type="GO" id="GO:0070475">
    <property type="term" value="P:rRNA base methylation"/>
    <property type="evidence" value="ECO:0007669"/>
    <property type="project" value="TreeGrafter"/>
</dbReference>
<evidence type="ECO:0000256" key="3">
    <source>
        <dbReference type="ARBA" id="ARBA00022691"/>
    </source>
</evidence>
<keyword evidence="4 5" id="KW-0694">RNA-binding</keyword>
<evidence type="ECO:0000256" key="1">
    <source>
        <dbReference type="ARBA" id="ARBA00022603"/>
    </source>
</evidence>
<dbReference type="InterPro" id="IPR029063">
    <property type="entry name" value="SAM-dependent_MTases_sf"/>
</dbReference>
<dbReference type="Gene3D" id="1.10.940.10">
    <property type="entry name" value="NusB-like"/>
    <property type="match status" value="1"/>
</dbReference>
<dbReference type="Proteomes" id="UP001165085">
    <property type="component" value="Unassembled WGS sequence"/>
</dbReference>
<feature type="binding site" evidence="5">
    <location>
        <position position="337"/>
    </location>
    <ligand>
        <name>S-adenosyl-L-methionine</name>
        <dbReference type="ChEBI" id="CHEBI:59789"/>
    </ligand>
</feature>
<dbReference type="InterPro" id="IPR023267">
    <property type="entry name" value="RCMT"/>
</dbReference>
<feature type="signal peptide" evidence="6">
    <location>
        <begin position="1"/>
        <end position="23"/>
    </location>
</feature>
<evidence type="ECO:0000259" key="7">
    <source>
        <dbReference type="PROSITE" id="PS51686"/>
    </source>
</evidence>
<dbReference type="PANTHER" id="PTHR22807">
    <property type="entry name" value="NOP2 YEAST -RELATED NOL1/NOP2/FMU SUN DOMAIN-CONTAINING"/>
    <property type="match status" value="1"/>
</dbReference>
<dbReference type="InterPro" id="IPR035926">
    <property type="entry name" value="NusB-like_sf"/>
</dbReference>
<dbReference type="SUPFAM" id="SSF53335">
    <property type="entry name" value="S-adenosyl-L-methionine-dependent methyltransferases"/>
    <property type="match status" value="1"/>
</dbReference>
<sequence>MPPRPSLLMVLFLLILLSMPTLNCSLQGPAHGPVTGPVPTSNSHSNARQVALKILSTSSSTSTKSSSLISSLQSPSDRNLCTNLVQTANRREGQIDDIIQRHAKKRPKKVVLAALKLGIVQMKFLDTPPHAAIYETLEALKTFPSVSKPQVSFVNAVLRSASNSTSPLSPSTSNLSPHISSTLSSDWGSSVMSEVAEVYSLHDGGVTLSCTDVDVVGEMFRTHNVTNEISPLGSVGVKNPGSIKKLPGFDEGLWWVQDSSASLPAILLKNSIERIKKEGETVRVVDVCSAPGGKAMQMGSWGWEVEGVELKEKRAKRMRENIERTRLQNKVTVTVADAKTFQPSLPPLGFLLDAPCTATGTGRKNVDVMRRSEAEGKKMEEELVNTTVGIWENAKHWGSKVCVFSVCSLSVREGESQVDTFLRMGGVEIDRIMPEEVPGFEGSIDEQGRLRIFPSDRGDGFFITRFIFV</sequence>
<dbReference type="AlphaFoldDB" id="A0A9W7B793"/>
<gene>
    <name evidence="8" type="ORF">TrST_g420</name>
</gene>
<comment type="similarity">
    <text evidence="5">Belongs to the class I-like SAM-binding methyltransferase superfamily. RsmB/NOP family.</text>
</comment>
<dbReference type="Pfam" id="PF01029">
    <property type="entry name" value="NusB"/>
    <property type="match status" value="1"/>
</dbReference>
<dbReference type="InterPro" id="IPR001678">
    <property type="entry name" value="MeTrfase_RsmB-F_NOP2_dom"/>
</dbReference>
<feature type="chain" id="PRO_5040882944" description="SAM-dependent MTase RsmB/NOP-type domain-containing protein" evidence="6">
    <location>
        <begin position="24"/>
        <end position="469"/>
    </location>
</feature>
<evidence type="ECO:0000256" key="5">
    <source>
        <dbReference type="PROSITE-ProRule" id="PRU01023"/>
    </source>
</evidence>
<feature type="binding site" evidence="5">
    <location>
        <position position="353"/>
    </location>
    <ligand>
        <name>S-adenosyl-L-methionine</name>
        <dbReference type="ChEBI" id="CHEBI:59789"/>
    </ligand>
</feature>
<organism evidence="8 9">
    <name type="scientific">Triparma strigata</name>
    <dbReference type="NCBI Taxonomy" id="1606541"/>
    <lineage>
        <taxon>Eukaryota</taxon>
        <taxon>Sar</taxon>
        <taxon>Stramenopiles</taxon>
        <taxon>Ochrophyta</taxon>
        <taxon>Bolidophyceae</taxon>
        <taxon>Parmales</taxon>
        <taxon>Triparmaceae</taxon>
        <taxon>Triparma</taxon>
    </lineage>
</organism>
<dbReference type="OrthoDB" id="4418812at2759"/>
<dbReference type="PANTHER" id="PTHR22807:SF30">
    <property type="entry name" value="28S RRNA (CYTOSINE(4447)-C(5))-METHYLTRANSFERASE-RELATED"/>
    <property type="match status" value="1"/>
</dbReference>
<evidence type="ECO:0000256" key="6">
    <source>
        <dbReference type="SAM" id="SignalP"/>
    </source>
</evidence>
<dbReference type="Gene3D" id="3.40.50.150">
    <property type="entry name" value="Vaccinia Virus protein VP39"/>
    <property type="match status" value="1"/>
</dbReference>
<dbReference type="EMBL" id="BRXY01000281">
    <property type="protein sequence ID" value="GMH83386.1"/>
    <property type="molecule type" value="Genomic_DNA"/>
</dbReference>
<keyword evidence="6" id="KW-0732">Signal</keyword>
<protein>
    <recommendedName>
        <fullName evidence="7">SAM-dependent MTase RsmB/NOP-type domain-containing protein</fullName>
    </recommendedName>
</protein>
<keyword evidence="3 5" id="KW-0949">S-adenosyl-L-methionine</keyword>
<dbReference type="GO" id="GO:0009383">
    <property type="term" value="F:rRNA (cytosine-C5-)-methyltransferase activity"/>
    <property type="evidence" value="ECO:0007669"/>
    <property type="project" value="TreeGrafter"/>
</dbReference>
<reference evidence="9" key="1">
    <citation type="journal article" date="2023" name="Commun. Biol.">
        <title>Genome analysis of Parmales, the sister group of diatoms, reveals the evolutionary specialization of diatoms from phago-mixotrophs to photoautotrophs.</title>
        <authorList>
            <person name="Ban H."/>
            <person name="Sato S."/>
            <person name="Yoshikawa S."/>
            <person name="Yamada K."/>
            <person name="Nakamura Y."/>
            <person name="Ichinomiya M."/>
            <person name="Sato N."/>
            <person name="Blanc-Mathieu R."/>
            <person name="Endo H."/>
            <person name="Kuwata A."/>
            <person name="Ogata H."/>
        </authorList>
    </citation>
    <scope>NUCLEOTIDE SEQUENCE [LARGE SCALE GENOMIC DNA]</scope>
    <source>
        <strain evidence="9">NIES 3701</strain>
    </source>
</reference>
<evidence type="ECO:0000256" key="2">
    <source>
        <dbReference type="ARBA" id="ARBA00022679"/>
    </source>
</evidence>
<dbReference type="SUPFAM" id="SSF48013">
    <property type="entry name" value="NusB-like"/>
    <property type="match status" value="1"/>
</dbReference>
<keyword evidence="2 5" id="KW-0808">Transferase</keyword>
<dbReference type="CDD" id="cd02440">
    <property type="entry name" value="AdoMet_MTases"/>
    <property type="match status" value="1"/>
</dbReference>
<dbReference type="PROSITE" id="PS51686">
    <property type="entry name" value="SAM_MT_RSMB_NOP"/>
    <property type="match status" value="1"/>
</dbReference>
<name>A0A9W7B793_9STRA</name>
<keyword evidence="1 5" id="KW-0489">Methyltransferase</keyword>
<dbReference type="InterPro" id="IPR006027">
    <property type="entry name" value="NusB_RsmB_TIM44"/>
</dbReference>
<dbReference type="GO" id="GO:0005730">
    <property type="term" value="C:nucleolus"/>
    <property type="evidence" value="ECO:0007669"/>
    <property type="project" value="TreeGrafter"/>
</dbReference>
<comment type="caution">
    <text evidence="8">The sequence shown here is derived from an EMBL/GenBank/DDBJ whole genome shotgun (WGS) entry which is preliminary data.</text>
</comment>
<dbReference type="GO" id="GO:0003723">
    <property type="term" value="F:RNA binding"/>
    <property type="evidence" value="ECO:0007669"/>
    <property type="project" value="UniProtKB-UniRule"/>
</dbReference>
<feature type="domain" description="SAM-dependent MTase RsmB/NOP-type" evidence="7">
    <location>
        <begin position="171"/>
        <end position="469"/>
    </location>
</feature>
<dbReference type="Pfam" id="PF01189">
    <property type="entry name" value="Methyltr_RsmB-F"/>
    <property type="match status" value="1"/>
</dbReference>
<evidence type="ECO:0000313" key="9">
    <source>
        <dbReference type="Proteomes" id="UP001165085"/>
    </source>
</evidence>
<keyword evidence="9" id="KW-1185">Reference proteome</keyword>
<dbReference type="InterPro" id="IPR049560">
    <property type="entry name" value="MeTrfase_RsmB-F_NOP2_cat"/>
</dbReference>
<feature type="active site" description="Nucleophile" evidence="5">
    <location>
        <position position="407"/>
    </location>
</feature>
<dbReference type="PRINTS" id="PR02008">
    <property type="entry name" value="RCMTFAMILY"/>
</dbReference>
<evidence type="ECO:0000256" key="4">
    <source>
        <dbReference type="ARBA" id="ARBA00022884"/>
    </source>
</evidence>
<dbReference type="GO" id="GO:0000470">
    <property type="term" value="P:maturation of LSU-rRNA"/>
    <property type="evidence" value="ECO:0007669"/>
    <property type="project" value="TreeGrafter"/>
</dbReference>
<proteinExistence type="inferred from homology"/>
<accession>A0A9W7B793</accession>
<feature type="binding site" evidence="5">
    <location>
        <begin position="288"/>
        <end position="294"/>
    </location>
    <ligand>
        <name>S-adenosyl-L-methionine</name>
        <dbReference type="ChEBI" id="CHEBI:59789"/>
    </ligand>
</feature>
<evidence type="ECO:0000313" key="8">
    <source>
        <dbReference type="EMBL" id="GMH83386.1"/>
    </source>
</evidence>